<protein>
    <submittedName>
        <fullName evidence="2">Uncharacterized protein</fullName>
    </submittedName>
</protein>
<gene>
    <name evidence="2" type="ORF">Lalb_Chr24g0399731</name>
</gene>
<name>A0A6A4NFZ5_LUPAL</name>
<keyword evidence="1" id="KW-0732">Signal</keyword>
<comment type="caution">
    <text evidence="2">The sequence shown here is derived from an EMBL/GenBank/DDBJ whole genome shotgun (WGS) entry which is preliminary data.</text>
</comment>
<evidence type="ECO:0000313" key="3">
    <source>
        <dbReference type="Proteomes" id="UP000447434"/>
    </source>
</evidence>
<keyword evidence="3" id="KW-1185">Reference proteome</keyword>
<proteinExistence type="predicted"/>
<dbReference type="EMBL" id="WOCE01000024">
    <property type="protein sequence ID" value="KAE9586239.1"/>
    <property type="molecule type" value="Genomic_DNA"/>
</dbReference>
<feature type="signal peptide" evidence="1">
    <location>
        <begin position="1"/>
        <end position="18"/>
    </location>
</feature>
<organism evidence="2 3">
    <name type="scientific">Lupinus albus</name>
    <name type="common">White lupine</name>
    <name type="synonym">Lupinus termis</name>
    <dbReference type="NCBI Taxonomy" id="3870"/>
    <lineage>
        <taxon>Eukaryota</taxon>
        <taxon>Viridiplantae</taxon>
        <taxon>Streptophyta</taxon>
        <taxon>Embryophyta</taxon>
        <taxon>Tracheophyta</taxon>
        <taxon>Spermatophyta</taxon>
        <taxon>Magnoliopsida</taxon>
        <taxon>eudicotyledons</taxon>
        <taxon>Gunneridae</taxon>
        <taxon>Pentapetalae</taxon>
        <taxon>rosids</taxon>
        <taxon>fabids</taxon>
        <taxon>Fabales</taxon>
        <taxon>Fabaceae</taxon>
        <taxon>Papilionoideae</taxon>
        <taxon>50 kb inversion clade</taxon>
        <taxon>genistoids sensu lato</taxon>
        <taxon>core genistoids</taxon>
        <taxon>Genisteae</taxon>
        <taxon>Lupinus</taxon>
    </lineage>
</organism>
<feature type="chain" id="PRO_5025445182" evidence="1">
    <location>
        <begin position="19"/>
        <end position="92"/>
    </location>
</feature>
<evidence type="ECO:0000256" key="1">
    <source>
        <dbReference type="SAM" id="SignalP"/>
    </source>
</evidence>
<reference evidence="3" key="1">
    <citation type="journal article" date="2020" name="Nat. Commun.">
        <title>Genome sequence of the cluster root forming white lupin.</title>
        <authorList>
            <person name="Hufnagel B."/>
            <person name="Marques A."/>
            <person name="Soriano A."/>
            <person name="Marques L."/>
            <person name="Divol F."/>
            <person name="Doumas P."/>
            <person name="Sallet E."/>
            <person name="Mancinotti D."/>
            <person name="Carrere S."/>
            <person name="Marande W."/>
            <person name="Arribat S."/>
            <person name="Keller J."/>
            <person name="Huneau C."/>
            <person name="Blein T."/>
            <person name="Aime D."/>
            <person name="Laguerre M."/>
            <person name="Taylor J."/>
            <person name="Schubert V."/>
            <person name="Nelson M."/>
            <person name="Geu-Flores F."/>
            <person name="Crespi M."/>
            <person name="Gallardo-Guerrero K."/>
            <person name="Delaux P.-M."/>
            <person name="Salse J."/>
            <person name="Berges H."/>
            <person name="Guyot R."/>
            <person name="Gouzy J."/>
            <person name="Peret B."/>
        </authorList>
    </citation>
    <scope>NUCLEOTIDE SEQUENCE [LARGE SCALE GENOMIC DNA]</scope>
    <source>
        <strain evidence="3">cv. Amiga</strain>
    </source>
</reference>
<dbReference type="Proteomes" id="UP000447434">
    <property type="component" value="Chromosome 24"/>
</dbReference>
<accession>A0A6A4NFZ5</accession>
<evidence type="ECO:0000313" key="2">
    <source>
        <dbReference type="EMBL" id="KAE9586239.1"/>
    </source>
</evidence>
<sequence>MSLLLSIFVAAEVQCCCCCCSNDIGAVVFLVEEKELDALKSLFISDESDNVEGSGDFFLNHTLHRAVIIAMLAANPTMENEKYRKGSINVML</sequence>
<dbReference type="AlphaFoldDB" id="A0A6A4NFZ5"/>